<gene>
    <name evidence="14" type="ORF">EPR50_G00080460</name>
</gene>
<feature type="disulfide bond" evidence="9">
    <location>
        <begin position="1080"/>
        <end position="1090"/>
    </location>
</feature>
<feature type="region of interest" description="Disordered" evidence="10">
    <location>
        <begin position="1200"/>
        <end position="1299"/>
    </location>
</feature>
<feature type="domain" description="SRCR" evidence="13">
    <location>
        <begin position="511"/>
        <end position="610"/>
    </location>
</feature>
<evidence type="ECO:0000256" key="12">
    <source>
        <dbReference type="SAM" id="SignalP"/>
    </source>
</evidence>
<feature type="domain" description="SRCR" evidence="13">
    <location>
        <begin position="305"/>
        <end position="402"/>
    </location>
</feature>
<feature type="disulfide bond" evidence="9">
    <location>
        <begin position="445"/>
        <end position="506"/>
    </location>
</feature>
<name>A0A484D7C3_PERFV</name>
<comment type="caution">
    <text evidence="14">The sequence shown here is derived from an EMBL/GenBank/DDBJ whole genome shotgun (WGS) entry which is preliminary data.</text>
</comment>
<keyword evidence="3 12" id="KW-0732">Signal</keyword>
<dbReference type="PANTHER" id="PTHR48071:SF25">
    <property type="entry name" value="SCAVENGER RECEPTOR CYSTEINE-RICH TYPE 1 PROTEIN M160-LIKE ISOFORM X1"/>
    <property type="match status" value="1"/>
</dbReference>
<evidence type="ECO:0000256" key="7">
    <source>
        <dbReference type="ARBA" id="ARBA00023157"/>
    </source>
</evidence>
<dbReference type="GO" id="GO:0005886">
    <property type="term" value="C:plasma membrane"/>
    <property type="evidence" value="ECO:0007669"/>
    <property type="project" value="TreeGrafter"/>
</dbReference>
<dbReference type="InterPro" id="IPR036772">
    <property type="entry name" value="SRCR-like_dom_sf"/>
</dbReference>
<dbReference type="SMART" id="SM00202">
    <property type="entry name" value="SR"/>
    <property type="match status" value="4"/>
</dbReference>
<evidence type="ECO:0000313" key="14">
    <source>
        <dbReference type="EMBL" id="TDH11092.1"/>
    </source>
</evidence>
<dbReference type="STRING" id="8167.A0A484D7C3"/>
<feature type="disulfide bond" evidence="9">
    <location>
        <begin position="374"/>
        <end position="384"/>
    </location>
</feature>
<feature type="disulfide bond" evidence="9">
    <location>
        <begin position="94"/>
        <end position="104"/>
    </location>
</feature>
<evidence type="ECO:0000256" key="9">
    <source>
        <dbReference type="PROSITE-ProRule" id="PRU00196"/>
    </source>
</evidence>
<dbReference type="PROSITE" id="PS50287">
    <property type="entry name" value="SRCR_2"/>
    <property type="match status" value="11"/>
</dbReference>
<dbReference type="Proteomes" id="UP000295070">
    <property type="component" value="Chromosome 7"/>
</dbReference>
<feature type="domain" description="SRCR" evidence="13">
    <location>
        <begin position="128"/>
        <end position="236"/>
    </location>
</feature>
<keyword evidence="5 11" id="KW-1133">Transmembrane helix</keyword>
<feature type="compositionally biased region" description="Polar residues" evidence="10">
    <location>
        <begin position="1220"/>
        <end position="1239"/>
    </location>
</feature>
<feature type="domain" description="SRCR" evidence="13">
    <location>
        <begin position="611"/>
        <end position="716"/>
    </location>
</feature>
<dbReference type="PANTHER" id="PTHR48071">
    <property type="entry name" value="SRCR DOMAIN-CONTAINING PROTEIN"/>
    <property type="match status" value="1"/>
</dbReference>
<evidence type="ECO:0000256" key="10">
    <source>
        <dbReference type="SAM" id="MobiDB-lite"/>
    </source>
</evidence>
<evidence type="ECO:0000313" key="15">
    <source>
        <dbReference type="Proteomes" id="UP000295070"/>
    </source>
</evidence>
<accession>A0A484D7C3</accession>
<comment type="subcellular location">
    <subcellularLocation>
        <location evidence="1">Membrane</location>
        <topology evidence="1">Single-pass membrane protein</topology>
    </subcellularLocation>
</comment>
<feature type="domain" description="SRCR" evidence="13">
    <location>
        <begin position="936"/>
        <end position="1011"/>
    </location>
</feature>
<dbReference type="PRINTS" id="PR00258">
    <property type="entry name" value="SPERACTRCPTR"/>
</dbReference>
<dbReference type="FunFam" id="3.10.250.10:FF:000016">
    <property type="entry name" value="Scavenger receptor cysteine-rich protein type 12"/>
    <property type="match status" value="2"/>
</dbReference>
<keyword evidence="7 9" id="KW-1015">Disulfide bond</keyword>
<keyword evidence="15" id="KW-1185">Reference proteome</keyword>
<proteinExistence type="predicted"/>
<feature type="disulfide bond" evidence="9">
    <location>
        <begin position="789"/>
        <end position="799"/>
    </location>
</feature>
<feature type="disulfide bond" evidence="9">
    <location>
        <begin position="979"/>
        <end position="989"/>
    </location>
</feature>
<feature type="domain" description="SRCR" evidence="13">
    <location>
        <begin position="821"/>
        <end position="926"/>
    </location>
</feature>
<evidence type="ECO:0000256" key="8">
    <source>
        <dbReference type="ARBA" id="ARBA00023180"/>
    </source>
</evidence>
<dbReference type="InterPro" id="IPR001190">
    <property type="entry name" value="SRCR"/>
</dbReference>
<feature type="compositionally biased region" description="Polar residues" evidence="10">
    <location>
        <begin position="1260"/>
        <end position="1276"/>
    </location>
</feature>
<feature type="domain" description="SRCR" evidence="13">
    <location>
        <begin position="712"/>
        <end position="816"/>
    </location>
</feature>
<keyword evidence="6 11" id="KW-0472">Membrane</keyword>
<evidence type="ECO:0000256" key="2">
    <source>
        <dbReference type="ARBA" id="ARBA00022692"/>
    </source>
</evidence>
<feature type="domain" description="SRCR" evidence="13">
    <location>
        <begin position="1003"/>
        <end position="1107"/>
    </location>
</feature>
<dbReference type="Pfam" id="PF00530">
    <property type="entry name" value="SRCR"/>
    <property type="match status" value="7"/>
</dbReference>
<organism evidence="14 15">
    <name type="scientific">Perca flavescens</name>
    <name type="common">American yellow perch</name>
    <name type="synonym">Morone flavescens</name>
    <dbReference type="NCBI Taxonomy" id="8167"/>
    <lineage>
        <taxon>Eukaryota</taxon>
        <taxon>Metazoa</taxon>
        <taxon>Chordata</taxon>
        <taxon>Craniata</taxon>
        <taxon>Vertebrata</taxon>
        <taxon>Euteleostomi</taxon>
        <taxon>Actinopterygii</taxon>
        <taxon>Neopterygii</taxon>
        <taxon>Teleostei</taxon>
        <taxon>Neoteleostei</taxon>
        <taxon>Acanthomorphata</taxon>
        <taxon>Eupercaria</taxon>
        <taxon>Perciformes</taxon>
        <taxon>Percoidei</taxon>
        <taxon>Percidae</taxon>
        <taxon>Percinae</taxon>
        <taxon>Perca</taxon>
    </lineage>
</organism>
<keyword evidence="2 11" id="KW-0812">Transmembrane</keyword>
<comment type="caution">
    <text evidence="9">Lacks conserved residue(s) required for the propagation of feature annotation.</text>
</comment>
<feature type="disulfide bond" evidence="9">
    <location>
        <begin position="581"/>
        <end position="591"/>
    </location>
</feature>
<dbReference type="Gene3D" id="3.10.250.10">
    <property type="entry name" value="SRCR-like domain"/>
    <property type="match status" value="10"/>
</dbReference>
<feature type="domain" description="SRCR" evidence="13">
    <location>
        <begin position="241"/>
        <end position="287"/>
    </location>
</feature>
<feature type="signal peptide" evidence="12">
    <location>
        <begin position="1"/>
        <end position="18"/>
    </location>
</feature>
<feature type="chain" id="PRO_5019856682" description="SRCR domain-containing protein" evidence="12">
    <location>
        <begin position="19"/>
        <end position="1299"/>
    </location>
</feature>
<keyword evidence="4" id="KW-0677">Repeat</keyword>
<feature type="disulfide bond" evidence="9">
    <location>
        <begin position="476"/>
        <end position="486"/>
    </location>
</feature>
<evidence type="ECO:0000256" key="4">
    <source>
        <dbReference type="ARBA" id="ARBA00022737"/>
    </source>
</evidence>
<feature type="transmembrane region" description="Helical" evidence="11">
    <location>
        <begin position="1123"/>
        <end position="1148"/>
    </location>
</feature>
<evidence type="ECO:0000256" key="1">
    <source>
        <dbReference type="ARBA" id="ARBA00004167"/>
    </source>
</evidence>
<dbReference type="SUPFAM" id="SSF56487">
    <property type="entry name" value="SRCR-like"/>
    <property type="match status" value="9"/>
</dbReference>
<feature type="domain" description="SRCR" evidence="13">
    <location>
        <begin position="407"/>
        <end position="507"/>
    </location>
</feature>
<evidence type="ECO:0000259" key="13">
    <source>
        <dbReference type="PROSITE" id="PS50287"/>
    </source>
</evidence>
<evidence type="ECO:0000256" key="6">
    <source>
        <dbReference type="ARBA" id="ARBA00023136"/>
    </source>
</evidence>
<evidence type="ECO:0000256" key="3">
    <source>
        <dbReference type="ARBA" id="ARBA00022729"/>
    </source>
</evidence>
<feature type="domain" description="SRCR" evidence="13">
    <location>
        <begin position="26"/>
        <end position="125"/>
    </location>
</feature>
<keyword evidence="8" id="KW-0325">Glycoprotein</keyword>
<reference evidence="14 15" key="1">
    <citation type="submission" date="2019-01" db="EMBL/GenBank/DDBJ databases">
        <title>A chromosome-scale genome assembly of the yellow perch, Perca flavescens.</title>
        <authorList>
            <person name="Feron R."/>
            <person name="Morvezen R."/>
            <person name="Bestin A."/>
            <person name="Haffray P."/>
            <person name="Klopp C."/>
            <person name="Zahm M."/>
            <person name="Cabau C."/>
            <person name="Roques C."/>
            <person name="Donnadieu C."/>
            <person name="Bouchez O."/>
            <person name="Christie M."/>
            <person name="Larson W."/>
            <person name="Guiguen Y."/>
        </authorList>
    </citation>
    <scope>NUCLEOTIDE SEQUENCE [LARGE SCALE GENOMIC DNA]</scope>
    <source>
        <strain evidence="14">YP-PL-M2</strain>
        <tissue evidence="14">Blood</tissue>
    </source>
</reference>
<evidence type="ECO:0000256" key="11">
    <source>
        <dbReference type="SAM" id="Phobius"/>
    </source>
</evidence>
<dbReference type="EMBL" id="SCKG01000007">
    <property type="protein sequence ID" value="TDH11092.1"/>
    <property type="molecule type" value="Genomic_DNA"/>
</dbReference>
<evidence type="ECO:0000256" key="5">
    <source>
        <dbReference type="ARBA" id="ARBA00022989"/>
    </source>
</evidence>
<sequence length="1299" mass="143954">MWFLLLLLHTAHIEAVIAQSTSENKLILKNGSNPCEGYIEIYHEGKWGHVGEKYWTENTDKVVCRSTHCGAHLTCTSDTVPWPVQPMLLNEVKCNGKEDHLWDCEHPGFNVSSSKKKIQRKIKCSNNIKISLDGFECAGAVKYSTDGGLTDSGYFCGDTGWGKKEANLLCKNLDCDTTDEIPTDWMVPNKFQEKTTKNMTINCFFQSQGFEKIDNLWQCVTGESRSCKKPASVICTGHDKLRLKGNPSNVCSGRLEKEENGKWNPVKTNNSYPDVWCRQMHCGTNVSHSEDDNGTQLTCSDNVTVILKDGDKPNNCYGEVHIQRNDKSQAVCGTASTWTEKEAKVVCRELNCGSVISYEVKSFRREGIMDNVKCSGDEPSLWHCRAKRSNNQCSSVAYVVCADSISVKLLDGPGKCAGRVEVQHEGKWHKVNQVGWTDTNSDTVCKQLNCGIRRALPTPEKFSQGSNDFLRKTINCKTDAKHISECIPAANLNNQPRDLVAVGITCEEHKVVFLKGDSPCSGMVGIEHGTKTYWLSGSNETWDQNSADTVCRQMHCGSTLNHTSIPSADLMKDVWNVSYSCSSNSTSLLDCENTTLPSNHSDTIATVACSGKLEVNLTNECWGYVNVCANGECGDVCADTWTDKKYVMLCKDLGCGDRVLEPNPKLQPKANTKGSKVLFKGLHTTNNMNNLSQSIFIKNDENDYICKPRQAYVVCSGSVKSNFPSSRDKCSGNVLVEYEGQWLPVCKKALENTNTQKAICGEQCGLAGEPIPYFGPESTEGRFIEKIECGDDAKSITACKVTASSQSCLRGGLQCSNWRKMELTVGKDTACSGAVSVLSKNGISAVSAKDWTKKEGDVLCQNLECGNFKSNGTATSAIIKTISFSCASVKDPKSIWECEKQPPDKQKQLLLECQDEPKVTLSETCHGELKINDVEVCATDWKDTYSQMVCKEKSCSNAIAGVSHHKPAEANKNYFHVSCEENHNNPGQCKRYKGKCQKDGKVGKLVSVYCVSDVKFNTTQKCGGQIEVSYGRGWKKVCPLKSFYKKHKEMLCKVLGCGSHNESITNKQDRFTNLEILLECTKDNDNISYCVSQKSCKDDQPAEIYCEEFKPPDQPIIHQPLPILPIILGFGFFLVLVILIVVFVRICIVKRAKKKAMNFSSRKLSRKEVEFESGDYEDVKDNEMEDFNLSRIKSETEVITENDARSTSSFPYDDIDEAQPLTSQAATDADSRNNINQDGVTYEVDDPQENYDDIDACPEITQTEAEVHNSPQTTPESEAEAPQGLVQGDEDYLVPGQDG</sequence>
<dbReference type="GO" id="GO:0031638">
    <property type="term" value="P:zymogen activation"/>
    <property type="evidence" value="ECO:0007669"/>
    <property type="project" value="TreeGrafter"/>
</dbReference>
<feature type="compositionally biased region" description="Acidic residues" evidence="10">
    <location>
        <begin position="1243"/>
        <end position="1256"/>
    </location>
</feature>
<protein>
    <recommendedName>
        <fullName evidence="13">SRCR domain-containing protein</fullName>
    </recommendedName>
</protein>
<dbReference type="GO" id="GO:0004252">
    <property type="term" value="F:serine-type endopeptidase activity"/>
    <property type="evidence" value="ECO:0007669"/>
    <property type="project" value="TreeGrafter"/>
</dbReference>